<dbReference type="OrthoDB" id="406045at2759"/>
<comment type="pathway">
    <text evidence="2">Purine metabolism; AMP biosynthesis via de novo pathway; AMP from IMP: step 2/2.</text>
</comment>
<evidence type="ECO:0000313" key="5">
    <source>
        <dbReference type="Proteomes" id="UP000015453"/>
    </source>
</evidence>
<name>S8C7Y7_9LAMI</name>
<dbReference type="InterPro" id="IPR008948">
    <property type="entry name" value="L-Aspartase-like"/>
</dbReference>
<comment type="caution">
    <text evidence="4">The sequence shown here is derived from an EMBL/GenBank/DDBJ whole genome shotgun (WGS) entry which is preliminary data.</text>
</comment>
<comment type="pathway">
    <text evidence="1">Purine metabolism; IMP biosynthesis via de novo pathway; 5-amino-1-(5-phospho-D-ribosyl)imidazole-4-carboxamide from 5-amino-1-(5-phospho-D-ribosyl)imidazole-4-carboxylate: step 2/2.</text>
</comment>
<dbReference type="PANTHER" id="PTHR43411:SF1">
    <property type="entry name" value="ADENYLOSUCCINATE LYASE"/>
    <property type="match status" value="1"/>
</dbReference>
<dbReference type="InterPro" id="IPR047136">
    <property type="entry name" value="PurB_bact"/>
</dbReference>
<proteinExistence type="predicted"/>
<dbReference type="Proteomes" id="UP000015453">
    <property type="component" value="Unassembled WGS sequence"/>
</dbReference>
<evidence type="ECO:0000256" key="1">
    <source>
        <dbReference type="ARBA" id="ARBA00004706"/>
    </source>
</evidence>
<reference evidence="4 5" key="1">
    <citation type="journal article" date="2013" name="BMC Genomics">
        <title>The miniature genome of a carnivorous plant Genlisea aurea contains a low number of genes and short non-coding sequences.</title>
        <authorList>
            <person name="Leushkin E.V."/>
            <person name="Sutormin R.A."/>
            <person name="Nabieva E.R."/>
            <person name="Penin A.A."/>
            <person name="Kondrashov A.S."/>
            <person name="Logacheva M.D."/>
        </authorList>
    </citation>
    <scope>NUCLEOTIDE SEQUENCE [LARGE SCALE GENOMIC DNA]</scope>
</reference>
<dbReference type="AlphaFoldDB" id="S8C7Y7"/>
<dbReference type="Gene3D" id="1.10.40.30">
    <property type="entry name" value="Fumarase/aspartase (C-terminal domain)"/>
    <property type="match status" value="1"/>
</dbReference>
<accession>S8C7Y7</accession>
<dbReference type="PANTHER" id="PTHR43411">
    <property type="entry name" value="ADENYLOSUCCINATE LYASE"/>
    <property type="match status" value="1"/>
</dbReference>
<protein>
    <recommendedName>
        <fullName evidence="3">Adenylosuccinate lyase PurB C-terminal domain-containing protein</fullName>
    </recommendedName>
</protein>
<feature type="non-terminal residue" evidence="4">
    <location>
        <position position="1"/>
    </location>
</feature>
<evidence type="ECO:0000256" key="2">
    <source>
        <dbReference type="ARBA" id="ARBA00004734"/>
    </source>
</evidence>
<dbReference type="EMBL" id="AUSU01007524">
    <property type="protein sequence ID" value="EPS60501.1"/>
    <property type="molecule type" value="Genomic_DNA"/>
</dbReference>
<sequence length="100" mass="11247">SFRSYILSETKNQVNEAKMSSDLDECWELLAEPIQTVMRRYGVPEPYEKLKELTRGKAVTEERMRGFIDGLDIPIEAKATLLNLTPAKYVGAAADLARAL</sequence>
<dbReference type="GO" id="GO:0006188">
    <property type="term" value="P:IMP biosynthetic process"/>
    <property type="evidence" value="ECO:0007669"/>
    <property type="project" value="InterPro"/>
</dbReference>
<dbReference type="FunFam" id="1.10.40.30:FF:000004">
    <property type="entry name" value="Adenylosuccinate lyase"/>
    <property type="match status" value="1"/>
</dbReference>
<organism evidence="4 5">
    <name type="scientific">Genlisea aurea</name>
    <dbReference type="NCBI Taxonomy" id="192259"/>
    <lineage>
        <taxon>Eukaryota</taxon>
        <taxon>Viridiplantae</taxon>
        <taxon>Streptophyta</taxon>
        <taxon>Embryophyta</taxon>
        <taxon>Tracheophyta</taxon>
        <taxon>Spermatophyta</taxon>
        <taxon>Magnoliopsida</taxon>
        <taxon>eudicotyledons</taxon>
        <taxon>Gunneridae</taxon>
        <taxon>Pentapetalae</taxon>
        <taxon>asterids</taxon>
        <taxon>lamiids</taxon>
        <taxon>Lamiales</taxon>
        <taxon>Lentibulariaceae</taxon>
        <taxon>Genlisea</taxon>
    </lineage>
</organism>
<evidence type="ECO:0000313" key="4">
    <source>
        <dbReference type="EMBL" id="EPS60501.1"/>
    </source>
</evidence>
<dbReference type="Pfam" id="PF08328">
    <property type="entry name" value="ASL_C"/>
    <property type="match status" value="1"/>
</dbReference>
<dbReference type="SUPFAM" id="SSF48557">
    <property type="entry name" value="L-aspartase-like"/>
    <property type="match status" value="1"/>
</dbReference>
<dbReference type="GO" id="GO:0004018">
    <property type="term" value="F:N6-(1,2-dicarboxyethyl)AMP AMP-lyase (fumarate-forming) activity"/>
    <property type="evidence" value="ECO:0007669"/>
    <property type="project" value="InterPro"/>
</dbReference>
<feature type="domain" description="Adenylosuccinate lyase PurB C-terminal" evidence="3">
    <location>
        <begin position="10"/>
        <end position="90"/>
    </location>
</feature>
<evidence type="ECO:0000259" key="3">
    <source>
        <dbReference type="Pfam" id="PF08328"/>
    </source>
</evidence>
<dbReference type="InterPro" id="IPR013539">
    <property type="entry name" value="PurB_C"/>
</dbReference>
<keyword evidence="5" id="KW-1185">Reference proteome</keyword>
<feature type="non-terminal residue" evidence="4">
    <location>
        <position position="100"/>
    </location>
</feature>
<gene>
    <name evidence="4" type="ORF">M569_14303</name>
</gene>